<dbReference type="Pfam" id="PF00078">
    <property type="entry name" value="RVT_1"/>
    <property type="match status" value="1"/>
</dbReference>
<dbReference type="InterPro" id="IPR043502">
    <property type="entry name" value="DNA/RNA_pol_sf"/>
</dbReference>
<keyword evidence="8" id="KW-1185">Reference proteome</keyword>
<dbReference type="SUPFAM" id="SSF56672">
    <property type="entry name" value="DNA/RNA polymerases"/>
    <property type="match status" value="1"/>
</dbReference>
<protein>
    <submittedName>
        <fullName evidence="7">Uncharacterized protein</fullName>
    </submittedName>
</protein>
<evidence type="ECO:0000256" key="4">
    <source>
        <dbReference type="ARBA" id="ARBA00022759"/>
    </source>
</evidence>
<proteinExistence type="predicted"/>
<dbReference type="Gene3D" id="3.30.70.270">
    <property type="match status" value="2"/>
</dbReference>
<dbReference type="InterPro" id="IPR000477">
    <property type="entry name" value="RT_dom"/>
</dbReference>
<accession>A0A7D9HSB5</accession>
<evidence type="ECO:0000256" key="1">
    <source>
        <dbReference type="ARBA" id="ARBA00022679"/>
    </source>
</evidence>
<dbReference type="GO" id="GO:0016787">
    <property type="term" value="F:hydrolase activity"/>
    <property type="evidence" value="ECO:0007669"/>
    <property type="project" value="UniProtKB-KW"/>
</dbReference>
<dbReference type="Gene3D" id="3.10.20.370">
    <property type="match status" value="1"/>
</dbReference>
<evidence type="ECO:0000313" key="8">
    <source>
        <dbReference type="Proteomes" id="UP001152795"/>
    </source>
</evidence>
<dbReference type="FunFam" id="3.10.20.370:FF:000001">
    <property type="entry name" value="Retrovirus-related Pol polyprotein from transposon 17.6-like protein"/>
    <property type="match status" value="1"/>
</dbReference>
<dbReference type="GO" id="GO:0003964">
    <property type="term" value="F:RNA-directed DNA polymerase activity"/>
    <property type="evidence" value="ECO:0007669"/>
    <property type="project" value="UniProtKB-KW"/>
</dbReference>
<dbReference type="Proteomes" id="UP001152795">
    <property type="component" value="Unassembled WGS sequence"/>
</dbReference>
<dbReference type="CDD" id="cd01647">
    <property type="entry name" value="RT_LTR"/>
    <property type="match status" value="1"/>
</dbReference>
<dbReference type="FunFam" id="3.30.70.270:FF:000026">
    <property type="entry name" value="Transposon Ty3-G Gag-Pol polyprotein"/>
    <property type="match status" value="1"/>
</dbReference>
<keyword evidence="6" id="KW-0695">RNA-directed DNA polymerase</keyword>
<keyword evidence="1" id="KW-0808">Transferase</keyword>
<keyword evidence="2" id="KW-0548">Nucleotidyltransferase</keyword>
<dbReference type="GO" id="GO:0004519">
    <property type="term" value="F:endonuclease activity"/>
    <property type="evidence" value="ECO:0007669"/>
    <property type="project" value="UniProtKB-KW"/>
</dbReference>
<evidence type="ECO:0000313" key="7">
    <source>
        <dbReference type="EMBL" id="CAB3987561.1"/>
    </source>
</evidence>
<organism evidence="7 8">
    <name type="scientific">Paramuricea clavata</name>
    <name type="common">Red gorgonian</name>
    <name type="synonym">Violescent sea-whip</name>
    <dbReference type="NCBI Taxonomy" id="317549"/>
    <lineage>
        <taxon>Eukaryota</taxon>
        <taxon>Metazoa</taxon>
        <taxon>Cnidaria</taxon>
        <taxon>Anthozoa</taxon>
        <taxon>Octocorallia</taxon>
        <taxon>Malacalcyonacea</taxon>
        <taxon>Plexauridae</taxon>
        <taxon>Paramuricea</taxon>
    </lineage>
</organism>
<keyword evidence="3" id="KW-0540">Nuclease</keyword>
<evidence type="ECO:0000256" key="2">
    <source>
        <dbReference type="ARBA" id="ARBA00022695"/>
    </source>
</evidence>
<reference evidence="7" key="1">
    <citation type="submission" date="2020-04" db="EMBL/GenBank/DDBJ databases">
        <authorList>
            <person name="Alioto T."/>
            <person name="Alioto T."/>
            <person name="Gomez Garrido J."/>
        </authorList>
    </citation>
    <scope>NUCLEOTIDE SEQUENCE</scope>
    <source>
        <strain evidence="7">A484AB</strain>
    </source>
</reference>
<dbReference type="Gene3D" id="3.10.10.10">
    <property type="entry name" value="HIV Type 1 Reverse Transcriptase, subunit A, domain 1"/>
    <property type="match status" value="1"/>
</dbReference>
<dbReference type="InterPro" id="IPR050951">
    <property type="entry name" value="Retrovirus_Pol_polyprotein"/>
</dbReference>
<dbReference type="Pfam" id="PF17917">
    <property type="entry name" value="RT_RNaseH"/>
    <property type="match status" value="1"/>
</dbReference>
<evidence type="ECO:0000256" key="3">
    <source>
        <dbReference type="ARBA" id="ARBA00022722"/>
    </source>
</evidence>
<evidence type="ECO:0000256" key="5">
    <source>
        <dbReference type="ARBA" id="ARBA00022801"/>
    </source>
</evidence>
<name>A0A7D9HSB5_PARCT</name>
<gene>
    <name evidence="7" type="ORF">PACLA_8A053673</name>
</gene>
<evidence type="ECO:0000256" key="6">
    <source>
        <dbReference type="ARBA" id="ARBA00022918"/>
    </source>
</evidence>
<dbReference type="InterPro" id="IPR043128">
    <property type="entry name" value="Rev_trsase/Diguanyl_cyclase"/>
</dbReference>
<keyword evidence="4" id="KW-0255">Endonuclease</keyword>
<dbReference type="PROSITE" id="PS50878">
    <property type="entry name" value="RT_POL"/>
    <property type="match status" value="1"/>
</dbReference>
<sequence>MRQANEAIRRVRHPIPTVNDVSFALNGTQYFTKFDLSQAYHQLVLDQESRFIATFSTHVGLYRYKRLNYGTNASAETFQHVLQTKLQGLNGVKNIADDIIVFGKTRAEHDQNLDKCLARLSNSGLKLNRGKCTFLKDKLEFFGQIFSREGTRPDPKRVNDLLNAPQPSSVSEVRSLLGMANYSSKYIRDFATLTAPLRELTKKNARFTWLPKHQACFDKLKATLASAPCMSYFAKDKETLVIVDASPVGISAILSQQEPGTNDPKIVAYASRSLTDTETRYSQTEKEALAIVWSVEHFHLFLYGSQFTLVTDHKPLEVIYGSRKAKASARIERWILRLQPYSFKTVYQSDANNPADYLSRHPINPNSRKQEKMTEEYINFIVLNAVPRAMTLDEIIKATVR</sequence>
<dbReference type="PANTHER" id="PTHR37984:SF11">
    <property type="entry name" value="INTEGRASE CATALYTIC DOMAIN-CONTAINING PROTEIN"/>
    <property type="match status" value="1"/>
</dbReference>
<comment type="caution">
    <text evidence="7">The sequence shown here is derived from an EMBL/GenBank/DDBJ whole genome shotgun (WGS) entry which is preliminary data.</text>
</comment>
<dbReference type="CDD" id="cd09274">
    <property type="entry name" value="RNase_HI_RT_Ty3"/>
    <property type="match status" value="1"/>
</dbReference>
<dbReference type="AlphaFoldDB" id="A0A7D9HSB5"/>
<dbReference type="PANTHER" id="PTHR37984">
    <property type="entry name" value="PROTEIN CBG26694"/>
    <property type="match status" value="1"/>
</dbReference>
<dbReference type="InterPro" id="IPR041373">
    <property type="entry name" value="RT_RNaseH"/>
</dbReference>
<keyword evidence="5" id="KW-0378">Hydrolase</keyword>
<dbReference type="EMBL" id="CACRXK020001194">
    <property type="protein sequence ID" value="CAB3987561.1"/>
    <property type="molecule type" value="Genomic_DNA"/>
</dbReference>
<dbReference type="OrthoDB" id="10068564at2759"/>